<feature type="binding site" evidence="3">
    <location>
        <position position="37"/>
    </location>
    <ligand>
        <name>substrate</name>
    </ligand>
</feature>
<dbReference type="OrthoDB" id="9776634at2"/>
<protein>
    <submittedName>
        <fullName evidence="6">Deoxyadenosine/deoxycytidine kinase</fullName>
    </submittedName>
</protein>
<feature type="binding site" evidence="3">
    <location>
        <position position="49"/>
    </location>
    <ligand>
        <name>substrate</name>
    </ligand>
</feature>
<organism evidence="6 7">
    <name type="scientific">Pisciglobus halotolerans</name>
    <dbReference type="NCBI Taxonomy" id="745365"/>
    <lineage>
        <taxon>Bacteria</taxon>
        <taxon>Bacillati</taxon>
        <taxon>Bacillota</taxon>
        <taxon>Bacilli</taxon>
        <taxon>Lactobacillales</taxon>
        <taxon>Carnobacteriaceae</taxon>
    </lineage>
</organism>
<feature type="binding site" evidence="3">
    <location>
        <position position="84"/>
    </location>
    <ligand>
        <name>substrate</name>
    </ligand>
</feature>
<keyword evidence="4" id="KW-0547">Nucleotide-binding</keyword>
<keyword evidence="7" id="KW-1185">Reference proteome</keyword>
<feature type="domain" description="Deoxynucleoside kinase" evidence="5">
    <location>
        <begin position="9"/>
        <end position="210"/>
    </location>
</feature>
<evidence type="ECO:0000313" key="6">
    <source>
        <dbReference type="EMBL" id="SFH53986.1"/>
    </source>
</evidence>
<gene>
    <name evidence="6" type="ORF">SAMN04489868_10231</name>
</gene>
<dbReference type="RefSeq" id="WP_092090813.1">
    <property type="nucleotide sequence ID" value="NZ_FOQE01000002.1"/>
</dbReference>
<comment type="similarity">
    <text evidence="1">Belongs to the DCK/DGK family.</text>
</comment>
<dbReference type="GO" id="GO:0019136">
    <property type="term" value="F:deoxynucleoside kinase activity"/>
    <property type="evidence" value="ECO:0007669"/>
    <property type="project" value="InterPro"/>
</dbReference>
<dbReference type="Proteomes" id="UP000198668">
    <property type="component" value="Unassembled WGS sequence"/>
</dbReference>
<dbReference type="GO" id="GO:0005524">
    <property type="term" value="F:ATP binding"/>
    <property type="evidence" value="ECO:0007669"/>
    <property type="project" value="UniProtKB-KW"/>
</dbReference>
<feature type="active site" description="Proton acceptor" evidence="2">
    <location>
        <position position="83"/>
    </location>
</feature>
<accession>A0A1I3AW35</accession>
<dbReference type="Pfam" id="PF01712">
    <property type="entry name" value="dNK"/>
    <property type="match status" value="1"/>
</dbReference>
<evidence type="ECO:0000256" key="4">
    <source>
        <dbReference type="PIRSR" id="PIRSR000705-3"/>
    </source>
</evidence>
<proteinExistence type="inferred from homology"/>
<name>A0A1I3AW35_9LACT</name>
<dbReference type="PANTHER" id="PTHR10513:SF35">
    <property type="entry name" value="DEOXYADENOSINE KINASE"/>
    <property type="match status" value="1"/>
</dbReference>
<evidence type="ECO:0000259" key="5">
    <source>
        <dbReference type="Pfam" id="PF01712"/>
    </source>
</evidence>
<evidence type="ECO:0000313" key="7">
    <source>
        <dbReference type="Proteomes" id="UP000198668"/>
    </source>
</evidence>
<evidence type="ECO:0000256" key="1">
    <source>
        <dbReference type="ARBA" id="ARBA00007420"/>
    </source>
</evidence>
<keyword evidence="6" id="KW-0418">Kinase</keyword>
<dbReference type="PIRSF" id="PIRSF000705">
    <property type="entry name" value="DNK"/>
    <property type="match status" value="1"/>
</dbReference>
<dbReference type="AlphaFoldDB" id="A0A1I3AW35"/>
<dbReference type="Gene3D" id="3.40.50.300">
    <property type="entry name" value="P-loop containing nucleotide triphosphate hydrolases"/>
    <property type="match status" value="1"/>
</dbReference>
<dbReference type="InterPro" id="IPR031314">
    <property type="entry name" value="DNK_dom"/>
</dbReference>
<feature type="binding site" evidence="3">
    <location>
        <position position="154"/>
    </location>
    <ligand>
        <name>substrate</name>
    </ligand>
</feature>
<dbReference type="InterPro" id="IPR027417">
    <property type="entry name" value="P-loop_NTPase"/>
</dbReference>
<feature type="binding site" evidence="4">
    <location>
        <begin position="13"/>
        <end position="21"/>
    </location>
    <ligand>
        <name>ATP</name>
        <dbReference type="ChEBI" id="CHEBI:30616"/>
    </ligand>
</feature>
<sequence length="225" mass="26463">MKGEQDAVIVLAGMIGSGKSTYTELIANTLESEAFYESVDDNRILEKFYEDPKRWAFSLQIYFLNTRFRSIKAAFRHKNNVLDRSIYEDALFTRINYEEGNMSDAEMDTYLDLLDNMMEELDNMPKKSPDLLIYLRGSLETVLSRIKKRGRSFEQIDQNEGLLEYYTHLHSQYDNWFATYDKSPTLVIDIDHYDLENPEDAEVIMAMVKKRLNEIRQEEFISVVK</sequence>
<dbReference type="InterPro" id="IPR002624">
    <property type="entry name" value="DCK/DGK"/>
</dbReference>
<dbReference type="PANTHER" id="PTHR10513">
    <property type="entry name" value="DEOXYNUCLEOSIDE KINASE"/>
    <property type="match status" value="1"/>
</dbReference>
<dbReference type="CDD" id="cd01673">
    <property type="entry name" value="dNK"/>
    <property type="match status" value="1"/>
</dbReference>
<evidence type="ECO:0000256" key="2">
    <source>
        <dbReference type="PIRSR" id="PIRSR000705-1"/>
    </source>
</evidence>
<dbReference type="SUPFAM" id="SSF52540">
    <property type="entry name" value="P-loop containing nucleoside triphosphate hydrolases"/>
    <property type="match status" value="1"/>
</dbReference>
<evidence type="ECO:0000256" key="3">
    <source>
        <dbReference type="PIRSR" id="PIRSR000705-2"/>
    </source>
</evidence>
<keyword evidence="6" id="KW-0808">Transferase</keyword>
<dbReference type="InterPro" id="IPR050566">
    <property type="entry name" value="Deoxyribonucleoside_kinase"/>
</dbReference>
<dbReference type="EMBL" id="FOQE01000002">
    <property type="protein sequence ID" value="SFH53986.1"/>
    <property type="molecule type" value="Genomic_DNA"/>
</dbReference>
<reference evidence="6 7" key="1">
    <citation type="submission" date="2016-10" db="EMBL/GenBank/DDBJ databases">
        <authorList>
            <person name="de Groot N.N."/>
        </authorList>
    </citation>
    <scope>NUCLEOTIDE SEQUENCE [LARGE SCALE GENOMIC DNA]</scope>
    <source>
        <strain evidence="6 7">DSM 27630</strain>
    </source>
</reference>
<keyword evidence="4" id="KW-0067">ATP-binding</keyword>
<feature type="binding site" evidence="3">
    <location>
        <position position="89"/>
    </location>
    <ligand>
        <name>substrate</name>
    </ligand>
</feature>
<dbReference type="GO" id="GO:0005737">
    <property type="term" value="C:cytoplasm"/>
    <property type="evidence" value="ECO:0007669"/>
    <property type="project" value="TreeGrafter"/>
</dbReference>
<feature type="binding site" evidence="3">
    <location>
        <position position="60"/>
    </location>
    <ligand>
        <name>substrate</name>
    </ligand>
</feature>
<feature type="binding site" evidence="4">
    <location>
        <begin position="145"/>
        <end position="149"/>
    </location>
    <ligand>
        <name>ATP</name>
        <dbReference type="ChEBI" id="CHEBI:30616"/>
    </ligand>
</feature>